<reference evidence="2" key="1">
    <citation type="submission" date="2021-01" db="EMBL/GenBank/DDBJ databases">
        <title>Whole genome shotgun sequence of Catellatospora methionotrophica NBRC 14553.</title>
        <authorList>
            <person name="Komaki H."/>
            <person name="Tamura T."/>
        </authorList>
    </citation>
    <scope>NUCLEOTIDE SEQUENCE</scope>
    <source>
        <strain evidence="2">NBRC 14553</strain>
    </source>
</reference>
<evidence type="ECO:0000256" key="1">
    <source>
        <dbReference type="SAM" id="SignalP"/>
    </source>
</evidence>
<evidence type="ECO:0000313" key="3">
    <source>
        <dbReference type="Proteomes" id="UP000660339"/>
    </source>
</evidence>
<dbReference type="AlphaFoldDB" id="A0A8J3LJL2"/>
<dbReference type="EMBL" id="BONJ01000029">
    <property type="protein sequence ID" value="GIG16869.1"/>
    <property type="molecule type" value="Genomic_DNA"/>
</dbReference>
<dbReference type="Proteomes" id="UP000660339">
    <property type="component" value="Unassembled WGS sequence"/>
</dbReference>
<feature type="chain" id="PRO_5035243559" description="Secreted protein" evidence="1">
    <location>
        <begin position="27"/>
        <end position="306"/>
    </location>
</feature>
<accession>A0A8J3LJL2</accession>
<dbReference type="RefSeq" id="WP_166386343.1">
    <property type="nucleotide sequence ID" value="NZ_BAAATT010000015.1"/>
</dbReference>
<protein>
    <recommendedName>
        <fullName evidence="4">Secreted protein</fullName>
    </recommendedName>
</protein>
<organism evidence="2 3">
    <name type="scientific">Catellatospora methionotrophica</name>
    <dbReference type="NCBI Taxonomy" id="121620"/>
    <lineage>
        <taxon>Bacteria</taxon>
        <taxon>Bacillati</taxon>
        <taxon>Actinomycetota</taxon>
        <taxon>Actinomycetes</taxon>
        <taxon>Micromonosporales</taxon>
        <taxon>Micromonosporaceae</taxon>
        <taxon>Catellatospora</taxon>
    </lineage>
</organism>
<name>A0A8J3LJL2_9ACTN</name>
<keyword evidence="1" id="KW-0732">Signal</keyword>
<keyword evidence="3" id="KW-1185">Reference proteome</keyword>
<evidence type="ECO:0000313" key="2">
    <source>
        <dbReference type="EMBL" id="GIG16869.1"/>
    </source>
</evidence>
<feature type="signal peptide" evidence="1">
    <location>
        <begin position="1"/>
        <end position="26"/>
    </location>
</feature>
<evidence type="ECO:0008006" key="4">
    <source>
        <dbReference type="Google" id="ProtNLM"/>
    </source>
</evidence>
<comment type="caution">
    <text evidence="2">The sequence shown here is derived from an EMBL/GenBank/DDBJ whole genome shotgun (WGS) entry which is preliminary data.</text>
</comment>
<proteinExistence type="predicted"/>
<gene>
    <name evidence="2" type="ORF">Cme02nite_52010</name>
</gene>
<sequence>MQIGKAGVVAAGALATVAVMGSAASAAPVDGPAHLAPMKTAASTLRQAAVNDAMVKANTAVGKAGTAVDRVGRGPKKDVQQPLISIGNSSSVNALAWQSCGSTSALAGAASVGVTSPTTVLGDCANANTLLRQDRVQGLISILDDSSLSLVPVQICGSNAAIAGATLATSSPATVVGDCYNANTFIAAPEGDDEDLPTSLVAIGSGSVVNLAATQICGSTASVAGTAVGVQSPTTVLGDCRNSNSTIQRRKAPALVPLLNNQIIDLVPVQVCASSGVIGQLGPALPINSPAFVAGQCASGQATYLD</sequence>